<dbReference type="OrthoDB" id="430860at2759"/>
<protein>
    <submittedName>
        <fullName evidence="1">Uncharacterized protein</fullName>
    </submittedName>
</protein>
<proteinExistence type="predicted"/>
<dbReference type="EMBL" id="CAJNDS010002227">
    <property type="protein sequence ID" value="CAE7382551.1"/>
    <property type="molecule type" value="Genomic_DNA"/>
</dbReference>
<dbReference type="Proteomes" id="UP000604046">
    <property type="component" value="Unassembled WGS sequence"/>
</dbReference>
<accession>A0A812QJ66</accession>
<evidence type="ECO:0000313" key="2">
    <source>
        <dbReference type="Proteomes" id="UP000604046"/>
    </source>
</evidence>
<name>A0A812QJ66_9DINO</name>
<dbReference type="AlphaFoldDB" id="A0A812QJ66"/>
<evidence type="ECO:0000313" key="1">
    <source>
        <dbReference type="EMBL" id="CAE7382551.1"/>
    </source>
</evidence>
<gene>
    <name evidence="1" type="ORF">SNAT2548_LOCUS20878</name>
</gene>
<sequence>MADDYERFLSYDWSDERWRAYLNGLHPPPSQEQIVKYKKKWYKKRLEGKCRQWRPT</sequence>
<organism evidence="1 2">
    <name type="scientific">Symbiodinium natans</name>
    <dbReference type="NCBI Taxonomy" id="878477"/>
    <lineage>
        <taxon>Eukaryota</taxon>
        <taxon>Sar</taxon>
        <taxon>Alveolata</taxon>
        <taxon>Dinophyceae</taxon>
        <taxon>Suessiales</taxon>
        <taxon>Symbiodiniaceae</taxon>
        <taxon>Symbiodinium</taxon>
    </lineage>
</organism>
<reference evidence="1" key="1">
    <citation type="submission" date="2021-02" db="EMBL/GenBank/DDBJ databases">
        <authorList>
            <person name="Dougan E. K."/>
            <person name="Rhodes N."/>
            <person name="Thang M."/>
            <person name="Chan C."/>
        </authorList>
    </citation>
    <scope>NUCLEOTIDE SEQUENCE</scope>
</reference>
<comment type="caution">
    <text evidence="1">The sequence shown here is derived from an EMBL/GenBank/DDBJ whole genome shotgun (WGS) entry which is preliminary data.</text>
</comment>
<keyword evidence="2" id="KW-1185">Reference proteome</keyword>